<name>A0AAX6HM62_IRIPA</name>
<keyword evidence="2" id="KW-1185">Reference proteome</keyword>
<dbReference type="PANTHER" id="PTHR12924">
    <property type="entry name" value="TRANSLOCON-ASSOCIATED PROTEIN, ALPHA SUBUNIT"/>
    <property type="match status" value="1"/>
</dbReference>
<organism evidence="1 2">
    <name type="scientific">Iris pallida</name>
    <name type="common">Sweet iris</name>
    <dbReference type="NCBI Taxonomy" id="29817"/>
    <lineage>
        <taxon>Eukaryota</taxon>
        <taxon>Viridiplantae</taxon>
        <taxon>Streptophyta</taxon>
        <taxon>Embryophyta</taxon>
        <taxon>Tracheophyta</taxon>
        <taxon>Spermatophyta</taxon>
        <taxon>Magnoliopsida</taxon>
        <taxon>Liliopsida</taxon>
        <taxon>Asparagales</taxon>
        <taxon>Iridaceae</taxon>
        <taxon>Iridoideae</taxon>
        <taxon>Irideae</taxon>
        <taxon>Iris</taxon>
    </lineage>
</organism>
<dbReference type="GO" id="GO:0005783">
    <property type="term" value="C:endoplasmic reticulum"/>
    <property type="evidence" value="ECO:0007669"/>
    <property type="project" value="TreeGrafter"/>
</dbReference>
<protein>
    <submittedName>
        <fullName evidence="1">Translocon-associated protein subunit alpha-like isoform X1</fullName>
    </submittedName>
</protein>
<gene>
    <name evidence="1" type="ORF">M6B38_303470</name>
</gene>
<comment type="caution">
    <text evidence="1">The sequence shown here is derived from an EMBL/GenBank/DDBJ whole genome shotgun (WGS) entry which is preliminary data.</text>
</comment>
<evidence type="ECO:0000313" key="2">
    <source>
        <dbReference type="Proteomes" id="UP001140949"/>
    </source>
</evidence>
<sequence>MLVQNLTVQEFYNATVPLTSQATFPYNFAVSKYLQPGSFDLVGTIIYEIDQHPYQTVFIMVLLKLLRQGLFSVSSQFSL</sequence>
<dbReference type="EMBL" id="JANAVB010008061">
    <property type="protein sequence ID" value="KAJ6842070.1"/>
    <property type="molecule type" value="Genomic_DNA"/>
</dbReference>
<evidence type="ECO:0000313" key="1">
    <source>
        <dbReference type="EMBL" id="KAJ6842070.1"/>
    </source>
</evidence>
<dbReference type="AlphaFoldDB" id="A0AAX6HM62"/>
<reference evidence="1" key="1">
    <citation type="journal article" date="2023" name="GigaByte">
        <title>Genome assembly of the bearded iris, Iris pallida Lam.</title>
        <authorList>
            <person name="Bruccoleri R.E."/>
            <person name="Oakeley E.J."/>
            <person name="Faust A.M.E."/>
            <person name="Altorfer M."/>
            <person name="Dessus-Babus S."/>
            <person name="Burckhardt D."/>
            <person name="Oertli M."/>
            <person name="Naumann U."/>
            <person name="Petersen F."/>
            <person name="Wong J."/>
        </authorList>
    </citation>
    <scope>NUCLEOTIDE SEQUENCE</scope>
    <source>
        <strain evidence="1">GSM-AAB239-AS_SAM_17_03QT</strain>
    </source>
</reference>
<dbReference type="Proteomes" id="UP001140949">
    <property type="component" value="Unassembled WGS sequence"/>
</dbReference>
<accession>A0AAX6HM62</accession>
<proteinExistence type="predicted"/>
<reference evidence="1" key="2">
    <citation type="submission" date="2023-04" db="EMBL/GenBank/DDBJ databases">
        <authorList>
            <person name="Bruccoleri R.E."/>
            <person name="Oakeley E.J."/>
            <person name="Faust A.-M."/>
            <person name="Dessus-Babus S."/>
            <person name="Altorfer M."/>
            <person name="Burckhardt D."/>
            <person name="Oertli M."/>
            <person name="Naumann U."/>
            <person name="Petersen F."/>
            <person name="Wong J."/>
        </authorList>
    </citation>
    <scope>NUCLEOTIDE SEQUENCE</scope>
    <source>
        <strain evidence="1">GSM-AAB239-AS_SAM_17_03QT</strain>
        <tissue evidence="1">Leaf</tissue>
    </source>
</reference>
<dbReference type="PANTHER" id="PTHR12924:SF0">
    <property type="entry name" value="TRANSLOCON-ASSOCIATED PROTEIN SUBUNIT ALPHA"/>
    <property type="match status" value="1"/>
</dbReference>